<reference evidence="4" key="1">
    <citation type="journal article" date="2019" name="Int. J. Syst. Evol. Microbiol.">
        <title>The Global Catalogue of Microorganisms (GCM) 10K type strain sequencing project: providing services to taxonomists for standard genome sequencing and annotation.</title>
        <authorList>
            <consortium name="The Broad Institute Genomics Platform"/>
            <consortium name="The Broad Institute Genome Sequencing Center for Infectious Disease"/>
            <person name="Wu L."/>
            <person name="Ma J."/>
        </authorList>
    </citation>
    <scope>NUCLEOTIDE SEQUENCE [LARGE SCALE GENOMIC DNA]</scope>
    <source>
        <strain evidence="4">JCM 17458</strain>
    </source>
</reference>
<evidence type="ECO:0000313" key="4">
    <source>
        <dbReference type="Proteomes" id="UP001501586"/>
    </source>
</evidence>
<evidence type="ECO:0000313" key="3">
    <source>
        <dbReference type="EMBL" id="GAA4285460.1"/>
    </source>
</evidence>
<organism evidence="3 4">
    <name type="scientific">Brevibacterium daeguense</name>
    <dbReference type="NCBI Taxonomy" id="909936"/>
    <lineage>
        <taxon>Bacteria</taxon>
        <taxon>Bacillati</taxon>
        <taxon>Actinomycetota</taxon>
        <taxon>Actinomycetes</taxon>
        <taxon>Micrococcales</taxon>
        <taxon>Brevibacteriaceae</taxon>
        <taxon>Brevibacterium</taxon>
    </lineage>
</organism>
<evidence type="ECO:0000256" key="1">
    <source>
        <dbReference type="ARBA" id="ARBA00007689"/>
    </source>
</evidence>
<accession>A0ABP8ENB4</accession>
<name>A0ABP8ENB4_9MICO</name>
<dbReference type="EMBL" id="BAABAZ010000012">
    <property type="protein sequence ID" value="GAA4285460.1"/>
    <property type="molecule type" value="Genomic_DNA"/>
</dbReference>
<dbReference type="PANTHER" id="PTHR33606">
    <property type="entry name" value="PROTEIN YCII"/>
    <property type="match status" value="1"/>
</dbReference>
<dbReference type="InterPro" id="IPR005545">
    <property type="entry name" value="YCII"/>
</dbReference>
<dbReference type="Pfam" id="PF03795">
    <property type="entry name" value="YCII"/>
    <property type="match status" value="1"/>
</dbReference>
<comment type="caution">
    <text evidence="3">The sequence shown here is derived from an EMBL/GenBank/DDBJ whole genome shotgun (WGS) entry which is preliminary data.</text>
</comment>
<dbReference type="RefSeq" id="WP_236863298.1">
    <property type="nucleotide sequence ID" value="NZ_BAABAZ010000012.1"/>
</dbReference>
<comment type="similarity">
    <text evidence="1">Belongs to the YciI family.</text>
</comment>
<dbReference type="InterPro" id="IPR051807">
    <property type="entry name" value="Sec-metab_biosynth-assoc"/>
</dbReference>
<feature type="domain" description="YCII-related" evidence="2">
    <location>
        <begin position="4"/>
        <end position="87"/>
    </location>
</feature>
<protein>
    <recommendedName>
        <fullName evidence="2">YCII-related domain-containing protein</fullName>
    </recommendedName>
</protein>
<dbReference type="SUPFAM" id="SSF54909">
    <property type="entry name" value="Dimeric alpha+beta barrel"/>
    <property type="match status" value="1"/>
</dbReference>
<dbReference type="InterPro" id="IPR011008">
    <property type="entry name" value="Dimeric_a/b-barrel"/>
</dbReference>
<dbReference type="PANTHER" id="PTHR33606:SF3">
    <property type="entry name" value="PROTEIN YCII"/>
    <property type="match status" value="1"/>
</dbReference>
<evidence type="ECO:0000259" key="2">
    <source>
        <dbReference type="Pfam" id="PF03795"/>
    </source>
</evidence>
<proteinExistence type="inferred from homology"/>
<gene>
    <name evidence="3" type="ORF">GCM10022261_29910</name>
</gene>
<dbReference type="Gene3D" id="3.30.70.1060">
    <property type="entry name" value="Dimeric alpha+beta barrel"/>
    <property type="match status" value="1"/>
</dbReference>
<sequence length="99" mass="10953">MAIFAVTYEYGPDTERRMAARPAHRKWQAHLNETGVLLSSGPLEDAGVPGGLLILQADERSNIEDILAQDPYAAEGVITATTIRQWNPVFGPWAEYRLS</sequence>
<keyword evidence="4" id="KW-1185">Reference proteome</keyword>
<dbReference type="Proteomes" id="UP001501586">
    <property type="component" value="Unassembled WGS sequence"/>
</dbReference>